<reference evidence="8 9" key="1">
    <citation type="submission" date="2021-01" db="EMBL/GenBank/DDBJ databases">
        <title>Isolation and description of Catonella massiliensis sp. nov., a novel Catonella species, isolated from a stable periodontitis subject.</title>
        <authorList>
            <person name="Antezack A."/>
            <person name="Boxberger M."/>
            <person name="La Scola B."/>
            <person name="Monnet-Corti V."/>
        </authorList>
    </citation>
    <scope>NUCLEOTIDE SEQUENCE [LARGE SCALE GENOMIC DNA]</scope>
    <source>
        <strain evidence="8 9">Marseille-Q4567</strain>
    </source>
</reference>
<keyword evidence="6" id="KW-0645">Protease</keyword>
<evidence type="ECO:0000256" key="2">
    <source>
        <dbReference type="ARBA" id="ARBA00004401"/>
    </source>
</evidence>
<evidence type="ECO:0000313" key="9">
    <source>
        <dbReference type="Proteomes" id="UP000604730"/>
    </source>
</evidence>
<feature type="domain" description="Peptidase S26" evidence="7">
    <location>
        <begin position="11"/>
        <end position="167"/>
    </location>
</feature>
<dbReference type="SUPFAM" id="SSF51306">
    <property type="entry name" value="LexA/Signal peptidase"/>
    <property type="match status" value="1"/>
</dbReference>
<evidence type="ECO:0000256" key="5">
    <source>
        <dbReference type="ARBA" id="ARBA00022801"/>
    </source>
</evidence>
<dbReference type="PROSITE" id="PS00760">
    <property type="entry name" value="SPASE_I_2"/>
    <property type="match status" value="1"/>
</dbReference>
<gene>
    <name evidence="8" type="primary">lepB</name>
    <name evidence="8" type="ORF">JJN12_02665</name>
</gene>
<name>A0ABS1IXS3_9FIRM</name>
<dbReference type="NCBIfam" id="TIGR02227">
    <property type="entry name" value="sigpep_I_bact"/>
    <property type="match status" value="1"/>
</dbReference>
<keyword evidence="5 6" id="KW-0378">Hydrolase</keyword>
<evidence type="ECO:0000259" key="7">
    <source>
        <dbReference type="Pfam" id="PF10502"/>
    </source>
</evidence>
<evidence type="ECO:0000313" key="8">
    <source>
        <dbReference type="EMBL" id="MBK5896689.1"/>
    </source>
</evidence>
<dbReference type="InterPro" id="IPR019758">
    <property type="entry name" value="Pept_S26A_signal_pept_1_CS"/>
</dbReference>
<dbReference type="EC" id="3.4.21.89" evidence="4 6"/>
<dbReference type="CDD" id="cd06530">
    <property type="entry name" value="S26_SPase_I"/>
    <property type="match status" value="1"/>
</dbReference>
<evidence type="ECO:0000256" key="1">
    <source>
        <dbReference type="ARBA" id="ARBA00000677"/>
    </source>
</evidence>
<comment type="caution">
    <text evidence="8">The sequence shown here is derived from an EMBL/GenBank/DDBJ whole genome shotgun (WGS) entry which is preliminary data.</text>
</comment>
<dbReference type="InterPro" id="IPR019757">
    <property type="entry name" value="Pept_S26A_signal_pept_1_Lys-AS"/>
</dbReference>
<comment type="subcellular location">
    <subcellularLocation>
        <location evidence="2">Cell membrane</location>
        <topology evidence="2">Single-pass type II membrane protein</topology>
    </subcellularLocation>
    <subcellularLocation>
        <location evidence="6">Membrane</location>
        <topology evidence="6">Single-pass type II membrane protein</topology>
    </subcellularLocation>
</comment>
<comment type="catalytic activity">
    <reaction evidence="1 6">
        <text>Cleavage of hydrophobic, N-terminal signal or leader sequences from secreted and periplasmic proteins.</text>
        <dbReference type="EC" id="3.4.21.89"/>
    </reaction>
</comment>
<dbReference type="GO" id="GO:0009003">
    <property type="term" value="F:signal peptidase activity"/>
    <property type="evidence" value="ECO:0007669"/>
    <property type="project" value="UniProtKB-EC"/>
</dbReference>
<accession>A0ABS1IXS3</accession>
<dbReference type="PANTHER" id="PTHR43390">
    <property type="entry name" value="SIGNAL PEPTIDASE I"/>
    <property type="match status" value="1"/>
</dbReference>
<protein>
    <recommendedName>
        <fullName evidence="4 6">Signal peptidase I</fullName>
        <ecNumber evidence="4 6">3.4.21.89</ecNumber>
    </recommendedName>
</protein>
<dbReference type="InterPro" id="IPR019533">
    <property type="entry name" value="Peptidase_S26"/>
</dbReference>
<dbReference type="Pfam" id="PF10502">
    <property type="entry name" value="Peptidase_S26"/>
    <property type="match status" value="1"/>
</dbReference>
<evidence type="ECO:0000256" key="3">
    <source>
        <dbReference type="ARBA" id="ARBA00009370"/>
    </source>
</evidence>
<keyword evidence="9" id="KW-1185">Reference proteome</keyword>
<sequence length="174" mass="20318">MEAVMKKFIFNWMLPLLLSIIICFTVSRFVFIVTVSTSSMDNTLNKGDILLVTRINLEELGYGDIIVFNHRIFYPNEAAYDEKYVKRLIGLPGDEIDILNNQLCINNKIIKETYIYDDGDTRIFSGEFSVPDNEYFVLGDNRNISFDSRYWEYPYVKKEDIVGKVILNFSNLTY</sequence>
<dbReference type="PRINTS" id="PR00727">
    <property type="entry name" value="LEADERPTASE"/>
</dbReference>
<dbReference type="PROSITE" id="PS00761">
    <property type="entry name" value="SPASE_I_3"/>
    <property type="match status" value="1"/>
</dbReference>
<evidence type="ECO:0000256" key="6">
    <source>
        <dbReference type="RuleBase" id="RU362042"/>
    </source>
</evidence>
<evidence type="ECO:0000256" key="4">
    <source>
        <dbReference type="ARBA" id="ARBA00013208"/>
    </source>
</evidence>
<dbReference type="InterPro" id="IPR036286">
    <property type="entry name" value="LexA/Signal_pep-like_sf"/>
</dbReference>
<dbReference type="InterPro" id="IPR000223">
    <property type="entry name" value="Pept_S26A_signal_pept_1"/>
</dbReference>
<comment type="similarity">
    <text evidence="3 6">Belongs to the peptidase S26 family.</text>
</comment>
<dbReference type="EMBL" id="JAEPRJ010000001">
    <property type="protein sequence ID" value="MBK5896689.1"/>
    <property type="molecule type" value="Genomic_DNA"/>
</dbReference>
<dbReference type="Proteomes" id="UP000604730">
    <property type="component" value="Unassembled WGS sequence"/>
</dbReference>
<proteinExistence type="inferred from homology"/>
<dbReference type="PANTHER" id="PTHR43390:SF1">
    <property type="entry name" value="CHLOROPLAST PROCESSING PEPTIDASE"/>
    <property type="match status" value="1"/>
</dbReference>
<dbReference type="Gene3D" id="2.10.109.10">
    <property type="entry name" value="Umud Fragment, subunit A"/>
    <property type="match status" value="1"/>
</dbReference>
<organism evidence="8 9">
    <name type="scientific">Catonella massiliensis</name>
    <dbReference type="NCBI Taxonomy" id="2799636"/>
    <lineage>
        <taxon>Bacteria</taxon>
        <taxon>Bacillati</taxon>
        <taxon>Bacillota</taxon>
        <taxon>Clostridia</taxon>
        <taxon>Lachnospirales</taxon>
        <taxon>Lachnospiraceae</taxon>
        <taxon>Catonella</taxon>
    </lineage>
</organism>